<proteinExistence type="predicted"/>
<evidence type="ECO:0000313" key="3">
    <source>
        <dbReference type="Proteomes" id="UP000014480"/>
    </source>
</evidence>
<protein>
    <submittedName>
        <fullName evidence="2">Uncharacterized protein</fullName>
    </submittedName>
</protein>
<name>A0A484FFK2_COLOR</name>
<evidence type="ECO:0000256" key="1">
    <source>
        <dbReference type="SAM" id="MobiDB-lite"/>
    </source>
</evidence>
<evidence type="ECO:0000313" key="2">
    <source>
        <dbReference type="EMBL" id="TDZ17100.1"/>
    </source>
</evidence>
<reference evidence="3" key="2">
    <citation type="journal article" date="2019" name="Mol. Plant Microbe Interact.">
        <title>Genome sequence resources for four phytopathogenic fungi from the Colletotrichum orbiculare species complex.</title>
        <authorList>
            <person name="Gan P."/>
            <person name="Tsushima A."/>
            <person name="Narusaka M."/>
            <person name="Narusaka Y."/>
            <person name="Takano Y."/>
            <person name="Kubo Y."/>
            <person name="Shirasu K."/>
        </authorList>
    </citation>
    <scope>GENOME REANNOTATION</scope>
    <source>
        <strain evidence="3">104-T / ATCC 96160 / CBS 514.97 / LARS 414 / MAFF 240422</strain>
    </source>
</reference>
<dbReference type="AlphaFoldDB" id="A0A484FFK2"/>
<accession>A0A484FFK2</accession>
<feature type="compositionally biased region" description="Basic residues" evidence="1">
    <location>
        <begin position="13"/>
        <end position="23"/>
    </location>
</feature>
<comment type="caution">
    <text evidence="2">The sequence shown here is derived from an EMBL/GenBank/DDBJ whole genome shotgun (WGS) entry which is preliminary data.</text>
</comment>
<reference evidence="3" key="1">
    <citation type="journal article" date="2013" name="New Phytol.">
        <title>Comparative genomic and transcriptomic analyses reveal the hemibiotrophic stage shift of Colletotrichum fungi.</title>
        <authorList>
            <person name="Gan P."/>
            <person name="Ikeda K."/>
            <person name="Irieda H."/>
            <person name="Narusaka M."/>
            <person name="O'Connell R.J."/>
            <person name="Narusaka Y."/>
            <person name="Takano Y."/>
            <person name="Kubo Y."/>
            <person name="Shirasu K."/>
        </authorList>
    </citation>
    <scope>NUCLEOTIDE SEQUENCE [LARGE SCALE GENOMIC DNA]</scope>
    <source>
        <strain evidence="3">104-T / ATCC 96160 / CBS 514.97 / LARS 414 / MAFF 240422</strain>
    </source>
</reference>
<keyword evidence="3" id="KW-1185">Reference proteome</keyword>
<sequence length="74" mass="8344">MGCRAASSPSKPNTRRARKKTTHGRIVAVPRSPRPVFQRREHFHPLQHFAASNSASLAVDITLLLQRDVQERMA</sequence>
<gene>
    <name evidence="2" type="ORF">Cob_v010023</name>
</gene>
<dbReference type="EMBL" id="AMCV02000032">
    <property type="protein sequence ID" value="TDZ17100.1"/>
    <property type="molecule type" value="Genomic_DNA"/>
</dbReference>
<dbReference type="Proteomes" id="UP000014480">
    <property type="component" value="Unassembled WGS sequence"/>
</dbReference>
<feature type="region of interest" description="Disordered" evidence="1">
    <location>
        <begin position="1"/>
        <end position="23"/>
    </location>
</feature>
<organism evidence="2 3">
    <name type="scientific">Colletotrichum orbiculare (strain 104-T / ATCC 96160 / CBS 514.97 / LARS 414 / MAFF 240422)</name>
    <name type="common">Cucumber anthracnose fungus</name>
    <name type="synonym">Colletotrichum lagenarium</name>
    <dbReference type="NCBI Taxonomy" id="1213857"/>
    <lineage>
        <taxon>Eukaryota</taxon>
        <taxon>Fungi</taxon>
        <taxon>Dikarya</taxon>
        <taxon>Ascomycota</taxon>
        <taxon>Pezizomycotina</taxon>
        <taxon>Sordariomycetes</taxon>
        <taxon>Hypocreomycetidae</taxon>
        <taxon>Glomerellales</taxon>
        <taxon>Glomerellaceae</taxon>
        <taxon>Colletotrichum</taxon>
        <taxon>Colletotrichum orbiculare species complex</taxon>
    </lineage>
</organism>